<dbReference type="eggNOG" id="ENOG50314EX">
    <property type="taxonomic scope" value="Bacteria"/>
</dbReference>
<evidence type="ECO:0000313" key="2">
    <source>
        <dbReference type="EMBL" id="KDA03964.1"/>
    </source>
</evidence>
<reference evidence="2 3" key="1">
    <citation type="journal article" date="2014" name="Antonie Van Leeuwenhoek">
        <title>Hyphomonas beringensis sp. nov. and Hyphomonas chukchiensis sp. nov., isolated from surface seawater of the Bering Sea and Chukchi Sea.</title>
        <authorList>
            <person name="Li C."/>
            <person name="Lai Q."/>
            <person name="Li G."/>
            <person name="Dong C."/>
            <person name="Wang J."/>
            <person name="Liao Y."/>
            <person name="Shao Z."/>
        </authorList>
    </citation>
    <scope>NUCLEOTIDE SEQUENCE [LARGE SCALE GENOMIC DNA]</scope>
    <source>
        <strain evidence="2 3">SCH89</strain>
    </source>
</reference>
<evidence type="ECO:0000313" key="3">
    <source>
        <dbReference type="Proteomes" id="UP000024942"/>
    </source>
</evidence>
<feature type="signal peptide" evidence="1">
    <location>
        <begin position="1"/>
        <end position="28"/>
    </location>
</feature>
<accession>A0A059GB77</accession>
<gene>
    <name evidence="2" type="ORF">HOC_03773</name>
</gene>
<dbReference type="PATRIC" id="fig|1280953.3.peg.764"/>
<dbReference type="SUPFAM" id="SSF103088">
    <property type="entry name" value="OmpA-like"/>
    <property type="match status" value="1"/>
</dbReference>
<dbReference type="Proteomes" id="UP000024942">
    <property type="component" value="Unassembled WGS sequence"/>
</dbReference>
<keyword evidence="1" id="KW-0732">Signal</keyword>
<dbReference type="Gene3D" id="3.30.1330.60">
    <property type="entry name" value="OmpA-like domain"/>
    <property type="match status" value="1"/>
</dbReference>
<dbReference type="STRING" id="1280953.HOC_03773"/>
<dbReference type="AlphaFoldDB" id="A0A059GB77"/>
<dbReference type="InterPro" id="IPR036737">
    <property type="entry name" value="OmpA-like_sf"/>
</dbReference>
<keyword evidence="3" id="KW-1185">Reference proteome</keyword>
<dbReference type="EMBL" id="ARYL01000003">
    <property type="protein sequence ID" value="KDA03964.1"/>
    <property type="molecule type" value="Genomic_DNA"/>
</dbReference>
<evidence type="ECO:0000256" key="1">
    <source>
        <dbReference type="SAM" id="SignalP"/>
    </source>
</evidence>
<feature type="chain" id="PRO_5001573225" evidence="1">
    <location>
        <begin position="29"/>
        <end position="162"/>
    </location>
</feature>
<name>A0A059GB77_9PROT</name>
<sequence length="162" mass="17111">MKEYTMKRSMIALAGLTVATVMQAPAFAEVPAAPPSQPADIAHAKSCEDVSMSVYFSAYESMLSSYSMRAVNAASERLAGCAVTEINAEVVSEEAHDDEDLADLSQARAAAVLEAFNAHGIQAREVHTDISPKVDVAMPVGTNAPLARRVDIVLTAQPGYGL</sequence>
<organism evidence="2 3">
    <name type="scientific">Hyphomonas oceanitis SCH89</name>
    <dbReference type="NCBI Taxonomy" id="1280953"/>
    <lineage>
        <taxon>Bacteria</taxon>
        <taxon>Pseudomonadati</taxon>
        <taxon>Pseudomonadota</taxon>
        <taxon>Alphaproteobacteria</taxon>
        <taxon>Hyphomonadales</taxon>
        <taxon>Hyphomonadaceae</taxon>
        <taxon>Hyphomonas</taxon>
    </lineage>
</organism>
<proteinExistence type="predicted"/>
<protein>
    <submittedName>
        <fullName evidence="2">Outer membrane protein</fullName>
    </submittedName>
</protein>
<comment type="caution">
    <text evidence="2">The sequence shown here is derived from an EMBL/GenBank/DDBJ whole genome shotgun (WGS) entry which is preliminary data.</text>
</comment>